<keyword evidence="1" id="KW-0677">Repeat</keyword>
<evidence type="ECO:0000313" key="3">
    <source>
        <dbReference type="EMBL" id="QDT32153.1"/>
    </source>
</evidence>
<name>A0A517QKJ4_9PLAN</name>
<accession>A0A517QKJ4</accession>
<dbReference type="Pfam" id="PF13229">
    <property type="entry name" value="Beta_helix"/>
    <property type="match status" value="1"/>
</dbReference>
<protein>
    <recommendedName>
        <fullName evidence="2">Right handed beta helix domain-containing protein</fullName>
    </recommendedName>
</protein>
<dbReference type="InterPro" id="IPR051550">
    <property type="entry name" value="SCF-Subunits/Alg-Epimerases"/>
</dbReference>
<sequence length="382" mass="40873">MQYLKCTLLRTRLSIGLLAIGLLCLAVDVAVADDLQSKINKSAENDVLTITERQLDSPLTIQKPLTLKAEAGKEVLLDVTADRPALRISGKGPVVIDGITIKWQLATSQGRGQEPAAVWVQDCPVTFKNCKVIASGNAKRCPTALLGAGFSKVNVEGCRFEGFEFTVNCAGGAEMTMTDCELINPGHCGASVFSGSTLEVTRTLVTGSKYHGLRSSGGTIDIHDNLIIANKNRGIYLGNKAALGRVHNNVIADNGTGISAFGGSEVVIENNVFSGNEYSGVDSRSSCPLNVKNNIFTGNVYGFVLFKDEGRNTLKLGANCFWDNETDLKDIAAPESILRVDPEINNADAGDFSAKAEAVKKMGLEKTATISGLWKKHLVHQR</sequence>
<keyword evidence="4" id="KW-1185">Reference proteome</keyword>
<dbReference type="OrthoDB" id="159063at2"/>
<reference evidence="3 4" key="1">
    <citation type="submission" date="2019-02" db="EMBL/GenBank/DDBJ databases">
        <title>Deep-cultivation of Planctomycetes and their phenomic and genomic characterization uncovers novel biology.</title>
        <authorList>
            <person name="Wiegand S."/>
            <person name="Jogler M."/>
            <person name="Boedeker C."/>
            <person name="Pinto D."/>
            <person name="Vollmers J."/>
            <person name="Rivas-Marin E."/>
            <person name="Kohn T."/>
            <person name="Peeters S.H."/>
            <person name="Heuer A."/>
            <person name="Rast P."/>
            <person name="Oberbeckmann S."/>
            <person name="Bunk B."/>
            <person name="Jeske O."/>
            <person name="Meyerdierks A."/>
            <person name="Storesund J.E."/>
            <person name="Kallscheuer N."/>
            <person name="Luecker S."/>
            <person name="Lage O.M."/>
            <person name="Pohl T."/>
            <person name="Merkel B.J."/>
            <person name="Hornburger P."/>
            <person name="Mueller R.-W."/>
            <person name="Bruemmer F."/>
            <person name="Labrenz M."/>
            <person name="Spormann A.M."/>
            <person name="Op den Camp H."/>
            <person name="Overmann J."/>
            <person name="Amann R."/>
            <person name="Jetten M.S.M."/>
            <person name="Mascher T."/>
            <person name="Medema M.H."/>
            <person name="Devos D.P."/>
            <person name="Kaster A.-K."/>
            <person name="Ovreas L."/>
            <person name="Rohde M."/>
            <person name="Galperin M.Y."/>
            <person name="Jogler C."/>
        </authorList>
    </citation>
    <scope>NUCLEOTIDE SEQUENCE [LARGE SCALE GENOMIC DNA]</scope>
    <source>
        <strain evidence="3 4">Mal48</strain>
    </source>
</reference>
<evidence type="ECO:0000313" key="4">
    <source>
        <dbReference type="Proteomes" id="UP000315724"/>
    </source>
</evidence>
<evidence type="ECO:0000256" key="1">
    <source>
        <dbReference type="ARBA" id="ARBA00022737"/>
    </source>
</evidence>
<dbReference type="PANTHER" id="PTHR22990:SF15">
    <property type="entry name" value="F-BOX ONLY PROTEIN 10"/>
    <property type="match status" value="1"/>
</dbReference>
<proteinExistence type="predicted"/>
<dbReference type="KEGG" id="tpol:Mal48_13950"/>
<dbReference type="Proteomes" id="UP000315724">
    <property type="component" value="Chromosome"/>
</dbReference>
<dbReference type="SUPFAM" id="SSF51126">
    <property type="entry name" value="Pectin lyase-like"/>
    <property type="match status" value="1"/>
</dbReference>
<dbReference type="RefSeq" id="WP_145197239.1">
    <property type="nucleotide sequence ID" value="NZ_CP036267.1"/>
</dbReference>
<dbReference type="EMBL" id="CP036267">
    <property type="protein sequence ID" value="QDT32153.1"/>
    <property type="molecule type" value="Genomic_DNA"/>
</dbReference>
<dbReference type="AlphaFoldDB" id="A0A517QKJ4"/>
<gene>
    <name evidence="3" type="ORF">Mal48_13950</name>
</gene>
<dbReference type="SMART" id="SM00710">
    <property type="entry name" value="PbH1"/>
    <property type="match status" value="5"/>
</dbReference>
<feature type="domain" description="Right handed beta helix" evidence="2">
    <location>
        <begin position="125"/>
        <end position="260"/>
    </location>
</feature>
<dbReference type="PANTHER" id="PTHR22990">
    <property type="entry name" value="F-BOX ONLY PROTEIN"/>
    <property type="match status" value="1"/>
</dbReference>
<organism evidence="3 4">
    <name type="scientific">Thalassoglobus polymorphus</name>
    <dbReference type="NCBI Taxonomy" id="2527994"/>
    <lineage>
        <taxon>Bacteria</taxon>
        <taxon>Pseudomonadati</taxon>
        <taxon>Planctomycetota</taxon>
        <taxon>Planctomycetia</taxon>
        <taxon>Planctomycetales</taxon>
        <taxon>Planctomycetaceae</taxon>
        <taxon>Thalassoglobus</taxon>
    </lineage>
</organism>
<dbReference type="InterPro" id="IPR012334">
    <property type="entry name" value="Pectin_lyas_fold"/>
</dbReference>
<dbReference type="Gene3D" id="2.160.20.10">
    <property type="entry name" value="Single-stranded right-handed beta-helix, Pectin lyase-like"/>
    <property type="match status" value="1"/>
</dbReference>
<evidence type="ECO:0000259" key="2">
    <source>
        <dbReference type="Pfam" id="PF13229"/>
    </source>
</evidence>
<dbReference type="InterPro" id="IPR039448">
    <property type="entry name" value="Beta_helix"/>
</dbReference>
<dbReference type="InterPro" id="IPR006626">
    <property type="entry name" value="PbH1"/>
</dbReference>
<dbReference type="InterPro" id="IPR011050">
    <property type="entry name" value="Pectin_lyase_fold/virulence"/>
</dbReference>